<evidence type="ECO:0000259" key="2">
    <source>
        <dbReference type="PROSITE" id="PS51123"/>
    </source>
</evidence>
<reference evidence="3 4" key="1">
    <citation type="submission" date="2018-06" db="EMBL/GenBank/DDBJ databases">
        <authorList>
            <consortium name="Pathogen Informatics"/>
            <person name="Doyle S."/>
        </authorList>
    </citation>
    <scope>NUCLEOTIDE SEQUENCE [LARGE SCALE GENOMIC DNA]</scope>
    <source>
        <strain evidence="3 4">NCTC12229</strain>
    </source>
</reference>
<dbReference type="AlphaFoldDB" id="A0A378WVJ3"/>
<dbReference type="Pfam" id="PF00691">
    <property type="entry name" value="OmpA"/>
    <property type="match status" value="1"/>
</dbReference>
<proteinExistence type="predicted"/>
<dbReference type="CDD" id="cd07185">
    <property type="entry name" value="OmpA_C-like"/>
    <property type="match status" value="1"/>
</dbReference>
<dbReference type="Proteomes" id="UP000254055">
    <property type="component" value="Unassembled WGS sequence"/>
</dbReference>
<dbReference type="Pfam" id="PF06078">
    <property type="entry name" value="DUF937"/>
    <property type="match status" value="1"/>
</dbReference>
<dbReference type="EMBL" id="UGRS01000002">
    <property type="protein sequence ID" value="SUA44353.1"/>
    <property type="molecule type" value="Genomic_DNA"/>
</dbReference>
<keyword evidence="1" id="KW-0472">Membrane</keyword>
<dbReference type="InterPro" id="IPR036737">
    <property type="entry name" value="OmpA-like_sf"/>
</dbReference>
<dbReference type="InterPro" id="IPR006665">
    <property type="entry name" value="OmpA-like"/>
</dbReference>
<dbReference type="PROSITE" id="PS51123">
    <property type="entry name" value="OMPA_2"/>
    <property type="match status" value="1"/>
</dbReference>
<gene>
    <name evidence="3" type="ORF">NCTC12229_01839</name>
</gene>
<sequence>MSFDLGNLLQSQLGGVLSRFLTQSGESAENSTKAVRLALPAVVAGMLKHISNQPDNAANLYETVSGVSGNVLNNAVSRAEEGGAGFNDLLVWGKTQLPHFLGGNAADVSDQLSQESGVSKSAAGSLVALSLPLVLSVLRNKIKSENLDRDQMLGLFSSQRDWLSGSLSNGMLSALGIGSLSGLFGSLTGLFGTAARTATAGAAAAAAAPAAAAAATKGSGLGKWIALVLAALLALFAFKSCGDRKGGDAAPAVASGEAVASEAEAVADKAAEPVEASPVSAPVMPSEPSVVSAPSAVEASAPAADAVAPADLKAEEARVLYQDGVAKFYFATAKADVPEGAEVMVADVIAAGKAGKKLVVSGFADSTGNAAANAALSKKRANAVKAFFEAQGVDAANIELRKPENTTGAIGNDVEGRRVEVKVEG</sequence>
<dbReference type="InterPro" id="IPR009282">
    <property type="entry name" value="DUF937"/>
</dbReference>
<dbReference type="Gene3D" id="3.30.1330.60">
    <property type="entry name" value="OmpA-like domain"/>
    <property type="match status" value="1"/>
</dbReference>
<evidence type="ECO:0000313" key="4">
    <source>
        <dbReference type="Proteomes" id="UP000254055"/>
    </source>
</evidence>
<evidence type="ECO:0000256" key="1">
    <source>
        <dbReference type="PROSITE-ProRule" id="PRU00473"/>
    </source>
</evidence>
<feature type="domain" description="OmpA-like" evidence="2">
    <location>
        <begin position="317"/>
        <end position="425"/>
    </location>
</feature>
<evidence type="ECO:0000313" key="3">
    <source>
        <dbReference type="EMBL" id="SUA44353.1"/>
    </source>
</evidence>
<name>A0A378WVJ3_9NEIS</name>
<dbReference type="RefSeq" id="WP_115134398.1">
    <property type="nucleotide sequence ID" value="NZ_UGRS01000002.1"/>
</dbReference>
<organism evidence="3 4">
    <name type="scientific">Neisseria zoodegmatis</name>
    <dbReference type="NCBI Taxonomy" id="326523"/>
    <lineage>
        <taxon>Bacteria</taxon>
        <taxon>Pseudomonadati</taxon>
        <taxon>Pseudomonadota</taxon>
        <taxon>Betaproteobacteria</taxon>
        <taxon>Neisseriales</taxon>
        <taxon>Neisseriaceae</taxon>
        <taxon>Neisseria</taxon>
    </lineage>
</organism>
<accession>A0A378WVJ3</accession>
<dbReference type="GO" id="GO:0016020">
    <property type="term" value="C:membrane"/>
    <property type="evidence" value="ECO:0007669"/>
    <property type="project" value="UniProtKB-UniRule"/>
</dbReference>
<dbReference type="OrthoDB" id="8526920at2"/>
<protein>
    <submittedName>
        <fullName evidence="3">Outer membrane protein A</fullName>
    </submittedName>
</protein>
<dbReference type="SUPFAM" id="SSF103088">
    <property type="entry name" value="OmpA-like"/>
    <property type="match status" value="1"/>
</dbReference>